<keyword evidence="2" id="KW-1133">Transmembrane helix</keyword>
<proteinExistence type="predicted"/>
<reference evidence="3 4" key="1">
    <citation type="journal article" date="2014" name="PLoS Genet.">
        <title>Phylogenetically driven sequencing of extremely halophilic archaea reveals strategies for static and dynamic osmo-response.</title>
        <authorList>
            <person name="Becker E.A."/>
            <person name="Seitzer P.M."/>
            <person name="Tritt A."/>
            <person name="Larsen D."/>
            <person name="Krusor M."/>
            <person name="Yao A.I."/>
            <person name="Wu D."/>
            <person name="Madern D."/>
            <person name="Eisen J.A."/>
            <person name="Darling A.E."/>
            <person name="Facciotti M.T."/>
        </authorList>
    </citation>
    <scope>NUCLEOTIDE SEQUENCE [LARGE SCALE GENOMIC DNA]</scope>
    <source>
        <strain evidence="3 4">DSM 19288</strain>
    </source>
</reference>
<protein>
    <submittedName>
        <fullName evidence="3">Uncharacterized protein</fullName>
    </submittedName>
</protein>
<dbReference type="AlphaFoldDB" id="M0E0W3"/>
<gene>
    <name evidence="3" type="ORF">C463_14720</name>
</gene>
<comment type="caution">
    <text evidence="3">The sequence shown here is derived from an EMBL/GenBank/DDBJ whole genome shotgun (WGS) entry which is preliminary data.</text>
</comment>
<dbReference type="Proteomes" id="UP000011586">
    <property type="component" value="Unassembled WGS sequence"/>
</dbReference>
<feature type="transmembrane region" description="Helical" evidence="2">
    <location>
        <begin position="98"/>
        <end position="121"/>
    </location>
</feature>
<dbReference type="OrthoDB" id="205900at2157"/>
<accession>M0E0W3</accession>
<feature type="compositionally biased region" description="Low complexity" evidence="1">
    <location>
        <begin position="175"/>
        <end position="195"/>
    </location>
</feature>
<evidence type="ECO:0000313" key="3">
    <source>
        <dbReference type="EMBL" id="ELZ40572.1"/>
    </source>
</evidence>
<sequence length="201" mass="21434">MGDETEASESVTPPIQRAARESSLGRLWRRAGTAIRHSFLYRWLTAEPDPEVIVIDLRETWTVGPFIRLLDAVLDRVFPALDNSRVASTARTGVQHTLAAPMVIAGVTLLVGGLLVALTSVATQSVGTGRLGLAAALIVAGGVATRERRSWAKLRETRPVELLIAALEPPEPPEETSTSDSATDTESPTDTADPATNDKSS</sequence>
<keyword evidence="2" id="KW-0472">Membrane</keyword>
<dbReference type="RefSeq" id="WP_008445081.1">
    <property type="nucleotide sequence ID" value="NZ_AOJK01000069.1"/>
</dbReference>
<evidence type="ECO:0000256" key="1">
    <source>
        <dbReference type="SAM" id="MobiDB-lite"/>
    </source>
</evidence>
<name>M0E0W3_9EURY</name>
<evidence type="ECO:0000256" key="2">
    <source>
        <dbReference type="SAM" id="Phobius"/>
    </source>
</evidence>
<feature type="region of interest" description="Disordered" evidence="1">
    <location>
        <begin position="163"/>
        <end position="201"/>
    </location>
</feature>
<feature type="transmembrane region" description="Helical" evidence="2">
    <location>
        <begin position="127"/>
        <end position="145"/>
    </location>
</feature>
<evidence type="ECO:0000313" key="4">
    <source>
        <dbReference type="Proteomes" id="UP000011586"/>
    </source>
</evidence>
<dbReference type="STRING" id="1227465.C463_14720"/>
<dbReference type="EMBL" id="AOJK01000069">
    <property type="protein sequence ID" value="ELZ40572.1"/>
    <property type="molecule type" value="Genomic_DNA"/>
</dbReference>
<keyword evidence="4" id="KW-1185">Reference proteome</keyword>
<keyword evidence="2" id="KW-0812">Transmembrane</keyword>
<organism evidence="3 4">
    <name type="scientific">Halorubrum californiense DSM 19288</name>
    <dbReference type="NCBI Taxonomy" id="1227465"/>
    <lineage>
        <taxon>Archaea</taxon>
        <taxon>Methanobacteriati</taxon>
        <taxon>Methanobacteriota</taxon>
        <taxon>Stenosarchaea group</taxon>
        <taxon>Halobacteria</taxon>
        <taxon>Halobacteriales</taxon>
        <taxon>Haloferacaceae</taxon>
        <taxon>Halorubrum</taxon>
    </lineage>
</organism>